<gene>
    <name evidence="1" type="ORF">C7431_105113</name>
</gene>
<accession>A0A2V2B934</accession>
<dbReference type="AlphaFoldDB" id="A0A2V2B934"/>
<protein>
    <submittedName>
        <fullName evidence="1">Uncharacterized protein</fullName>
    </submittedName>
</protein>
<dbReference type="EMBL" id="QGHF01000005">
    <property type="protein sequence ID" value="PWK96784.1"/>
    <property type="molecule type" value="Genomic_DNA"/>
</dbReference>
<sequence length="54" mass="5704">MGMFNTLPAQAGTRFRDDYGAALAANLTPCRLMRSILVSQPSQVAAQGGLKHVA</sequence>
<proteinExistence type="predicted"/>
<evidence type="ECO:0000313" key="1">
    <source>
        <dbReference type="EMBL" id="PWK96784.1"/>
    </source>
</evidence>
<organism evidence="1 2">
    <name type="scientific">Pantoea allii</name>
    <dbReference type="NCBI Taxonomy" id="574096"/>
    <lineage>
        <taxon>Bacteria</taxon>
        <taxon>Pseudomonadati</taxon>
        <taxon>Pseudomonadota</taxon>
        <taxon>Gammaproteobacteria</taxon>
        <taxon>Enterobacterales</taxon>
        <taxon>Erwiniaceae</taxon>
        <taxon>Pantoea</taxon>
    </lineage>
</organism>
<name>A0A2V2B934_9GAMM</name>
<dbReference type="Proteomes" id="UP000245981">
    <property type="component" value="Unassembled WGS sequence"/>
</dbReference>
<comment type="caution">
    <text evidence="1">The sequence shown here is derived from an EMBL/GenBank/DDBJ whole genome shotgun (WGS) entry which is preliminary data.</text>
</comment>
<evidence type="ECO:0000313" key="2">
    <source>
        <dbReference type="Proteomes" id="UP000245981"/>
    </source>
</evidence>
<reference evidence="1 2" key="1">
    <citation type="submission" date="2018-05" db="EMBL/GenBank/DDBJ databases">
        <title>Genomic Encyclopedia of Type Strains, Phase IV (KMG-V): Genome sequencing to study the core and pangenomes of soil and plant-associated prokaryotes.</title>
        <authorList>
            <person name="Whitman W."/>
        </authorList>
    </citation>
    <scope>NUCLEOTIDE SEQUENCE [LARGE SCALE GENOMIC DNA]</scope>
    <source>
        <strain evidence="1 2">PNA 200-10</strain>
    </source>
</reference>